<evidence type="ECO:0000313" key="4">
    <source>
        <dbReference type="EMBL" id="AML52427.1"/>
    </source>
</evidence>
<dbReference type="InterPro" id="IPR029063">
    <property type="entry name" value="SAM-dependent_MTases_sf"/>
</dbReference>
<keyword evidence="1 4" id="KW-0489">Methyltransferase</keyword>
<dbReference type="Gene3D" id="3.40.50.150">
    <property type="entry name" value="Vaccinia Virus protein VP39"/>
    <property type="match status" value="1"/>
</dbReference>
<sequence length="200" mass="21911">MHPDDILPTYEAHGAGFAANRGRSLFERPWLDRFLRYTTGRELLDLGCGSGQPIATYLSERNRDITGVDGAATMVKLFAKNLPEQTVIHADMRGLDLGKKFDGILAWNSFFHLSPDDQRNMFPVFAAHASPGAPVILTTGHAEGEAIGEIDGGAPVYHASLAPAAYRTLFDEAGFDVIDFIPEDPDCAGHSVWLARRRRS</sequence>
<dbReference type="InterPro" id="IPR041698">
    <property type="entry name" value="Methyltransf_25"/>
</dbReference>
<keyword evidence="5" id="KW-1185">Reference proteome</keyword>
<evidence type="ECO:0000256" key="2">
    <source>
        <dbReference type="ARBA" id="ARBA00022679"/>
    </source>
</evidence>
<reference evidence="4 5" key="1">
    <citation type="submission" date="2016-02" db="EMBL/GenBank/DDBJ databases">
        <title>Complete genome sequence of Halocynthiibacter arcticus PAMC 20958t from arctic marine sediment.</title>
        <authorList>
            <person name="Lee Y.M."/>
            <person name="Baek K."/>
            <person name="Lee H.K."/>
            <person name="Shin S.C."/>
        </authorList>
    </citation>
    <scope>NUCLEOTIDE SEQUENCE [LARGE SCALE GENOMIC DNA]</scope>
    <source>
        <strain evidence="4">PAMC 20958</strain>
    </source>
</reference>
<dbReference type="OrthoDB" id="9765084at2"/>
<dbReference type="Pfam" id="PF13649">
    <property type="entry name" value="Methyltransf_25"/>
    <property type="match status" value="1"/>
</dbReference>
<keyword evidence="2 4" id="KW-0808">Transferase</keyword>
<dbReference type="CDD" id="cd02440">
    <property type="entry name" value="AdoMet_MTases"/>
    <property type="match status" value="1"/>
</dbReference>
<feature type="domain" description="Methyltransferase" evidence="3">
    <location>
        <begin position="44"/>
        <end position="132"/>
    </location>
</feature>
<accession>A0A126V2Q4</accession>
<evidence type="ECO:0000259" key="3">
    <source>
        <dbReference type="Pfam" id="PF13649"/>
    </source>
</evidence>
<dbReference type="AlphaFoldDB" id="A0A126V2Q4"/>
<dbReference type="KEGG" id="hat:RC74_15125"/>
<dbReference type="GO" id="GO:0032259">
    <property type="term" value="P:methylation"/>
    <property type="evidence" value="ECO:0007669"/>
    <property type="project" value="UniProtKB-KW"/>
</dbReference>
<evidence type="ECO:0000313" key="5">
    <source>
        <dbReference type="Proteomes" id="UP000070371"/>
    </source>
</evidence>
<gene>
    <name evidence="4" type="ORF">RC74_15125</name>
</gene>
<name>A0A126V2Q4_9RHOB</name>
<dbReference type="RefSeq" id="WP_039002090.1">
    <property type="nucleotide sequence ID" value="NZ_CP014327.1"/>
</dbReference>
<dbReference type="EMBL" id="CP014327">
    <property type="protein sequence ID" value="AML52427.1"/>
    <property type="molecule type" value="Genomic_DNA"/>
</dbReference>
<dbReference type="PANTHER" id="PTHR43861:SF1">
    <property type="entry name" value="TRANS-ACONITATE 2-METHYLTRANSFERASE"/>
    <property type="match status" value="1"/>
</dbReference>
<dbReference type="Proteomes" id="UP000070371">
    <property type="component" value="Chromosome"/>
</dbReference>
<dbReference type="STRING" id="1579316.RC74_15125"/>
<evidence type="ECO:0000256" key="1">
    <source>
        <dbReference type="ARBA" id="ARBA00022603"/>
    </source>
</evidence>
<dbReference type="SUPFAM" id="SSF53335">
    <property type="entry name" value="S-adenosyl-L-methionine-dependent methyltransferases"/>
    <property type="match status" value="1"/>
</dbReference>
<organism evidence="4 5">
    <name type="scientific">Falsihalocynthiibacter arcticus</name>
    <dbReference type="NCBI Taxonomy" id="1579316"/>
    <lineage>
        <taxon>Bacteria</taxon>
        <taxon>Pseudomonadati</taxon>
        <taxon>Pseudomonadota</taxon>
        <taxon>Alphaproteobacteria</taxon>
        <taxon>Rhodobacterales</taxon>
        <taxon>Roseobacteraceae</taxon>
        <taxon>Falsihalocynthiibacter</taxon>
    </lineage>
</organism>
<dbReference type="GO" id="GO:0008168">
    <property type="term" value="F:methyltransferase activity"/>
    <property type="evidence" value="ECO:0007669"/>
    <property type="project" value="UniProtKB-KW"/>
</dbReference>
<proteinExistence type="predicted"/>
<dbReference type="PANTHER" id="PTHR43861">
    <property type="entry name" value="TRANS-ACONITATE 2-METHYLTRANSFERASE-RELATED"/>
    <property type="match status" value="1"/>
</dbReference>
<protein>
    <submittedName>
        <fullName evidence="4">Methyltransferase type 12</fullName>
    </submittedName>
</protein>